<evidence type="ECO:0000256" key="1">
    <source>
        <dbReference type="ARBA" id="ARBA00008520"/>
    </source>
</evidence>
<comment type="similarity">
    <text evidence="1">Belongs to the bacterial solute-binding protein 1 family.</text>
</comment>
<dbReference type="PROSITE" id="PS51257">
    <property type="entry name" value="PROKAR_LIPOPROTEIN"/>
    <property type="match status" value="1"/>
</dbReference>
<name>A0AA86JVG5_9CLOT</name>
<reference evidence="3" key="1">
    <citation type="submission" date="2021-10" db="EMBL/GenBank/DDBJ databases">
        <authorList>
            <person name="Mesa V."/>
        </authorList>
    </citation>
    <scope>NUCLEOTIDE SEQUENCE</scope>
    <source>
        <strain evidence="3">CC3_PB</strain>
    </source>
</reference>
<dbReference type="EMBL" id="CAKJVE010000004">
    <property type="protein sequence ID" value="CAG9710403.1"/>
    <property type="molecule type" value="Genomic_DNA"/>
</dbReference>
<dbReference type="InterPro" id="IPR006059">
    <property type="entry name" value="SBP"/>
</dbReference>
<sequence>MKMRKLAGFLLMATLGVSMFAGCGNSAASEESSSEDKVLTMMMCATPTDPSTKTFQEIADEYSETNDLGYKVEVQYYENEQFKTKLTTLMAANNVPDIFQTFELAYLKPFVEGGKVYEVGEALNKDLEWKDTFTEGVFDPVTYDGKIYSIPTEKSVAVMFYNKKIFKDNNVEVPTTYDDFLNVCETLKNNGVTPMTLSVTDAWIPAQFVQQLSTGIGGMKLYNGVLDGTVKWNNESHVEAALEAQKMIDKGYFKENFMGLSTEESQKTFKEGGAAMYYMGSWDVPNLLDEETSSIKDDVGAFVMPAKNNENSNIPVASLNTCLSISENSKNKEAAVDFLKFFTSQQNQEKMLYRLGRIPAIELDYDTAKVSGVADDILKISESSVGLTPWYDRAFGAGEGTEFNNKCQSIFGGKDPVSQFNDLEKFAQDNKNR</sequence>
<evidence type="ECO:0000313" key="4">
    <source>
        <dbReference type="Proteomes" id="UP000789738"/>
    </source>
</evidence>
<dbReference type="Gene3D" id="3.40.190.10">
    <property type="entry name" value="Periplasmic binding protein-like II"/>
    <property type="match status" value="2"/>
</dbReference>
<organism evidence="3 4">
    <name type="scientific">Clostridium neonatale</name>
    <dbReference type="NCBI Taxonomy" id="137838"/>
    <lineage>
        <taxon>Bacteria</taxon>
        <taxon>Bacillati</taxon>
        <taxon>Bacillota</taxon>
        <taxon>Clostridia</taxon>
        <taxon>Eubacteriales</taxon>
        <taxon>Clostridiaceae</taxon>
        <taxon>Clostridium</taxon>
    </lineage>
</organism>
<dbReference type="AlphaFoldDB" id="A0AA86JVG5"/>
<evidence type="ECO:0000256" key="2">
    <source>
        <dbReference type="ARBA" id="ARBA00022448"/>
    </source>
</evidence>
<protein>
    <submittedName>
        <fullName evidence="3">Predicted beta-xyloside ABC transporter, substrate-binding component</fullName>
    </submittedName>
</protein>
<proteinExistence type="inferred from homology"/>
<dbReference type="InterPro" id="IPR050490">
    <property type="entry name" value="Bact_solute-bd_prot1"/>
</dbReference>
<evidence type="ECO:0000313" key="3">
    <source>
        <dbReference type="EMBL" id="CAG9710403.1"/>
    </source>
</evidence>
<dbReference type="Proteomes" id="UP000789738">
    <property type="component" value="Unassembled WGS sequence"/>
</dbReference>
<comment type="caution">
    <text evidence="3">The sequence shown here is derived from an EMBL/GenBank/DDBJ whole genome shotgun (WGS) entry which is preliminary data.</text>
</comment>
<gene>
    <name evidence="3" type="ORF">CNEO_44751</name>
</gene>
<dbReference type="SUPFAM" id="SSF53850">
    <property type="entry name" value="Periplasmic binding protein-like II"/>
    <property type="match status" value="1"/>
</dbReference>
<dbReference type="PANTHER" id="PTHR43649">
    <property type="entry name" value="ARABINOSE-BINDING PROTEIN-RELATED"/>
    <property type="match status" value="1"/>
</dbReference>
<dbReference type="Pfam" id="PF01547">
    <property type="entry name" value="SBP_bac_1"/>
    <property type="match status" value="1"/>
</dbReference>
<accession>A0AA86JVG5</accession>
<dbReference type="PANTHER" id="PTHR43649:SF29">
    <property type="entry name" value="OSMOPROTECTIVE COMPOUNDS-BINDING PROTEIN GGTB"/>
    <property type="match status" value="1"/>
</dbReference>
<dbReference type="RefSeq" id="WP_210887032.1">
    <property type="nucleotide sequence ID" value="NZ_CAKJVE010000004.1"/>
</dbReference>
<keyword evidence="2" id="KW-0813">Transport</keyword>